<dbReference type="Proteomes" id="UP000694845">
    <property type="component" value="Unplaced"/>
</dbReference>
<dbReference type="Gene3D" id="3.30.420.10">
    <property type="entry name" value="Ribonuclease H-like superfamily/Ribonuclease H"/>
    <property type="match status" value="1"/>
</dbReference>
<dbReference type="Gene3D" id="1.25.40.10">
    <property type="entry name" value="Tetratricopeptide repeat domain"/>
    <property type="match status" value="1"/>
</dbReference>
<sequence length="1434" mass="162627">MGFHRSHISILELQAVFNALKAFHPSIIGKRVLICSDNSTVVSYINRQGGTHSPRLCLLTRQIFLWAKDYGIDLQATHIPGVDNSMADALSQGKVLNSELKRLYTAITRARVNIWIFDEDETKRGPMFELFQCLRLVKGIGPDTKQDDEDSKVDSMFAEKSSTVEWVQQGHYFFENKLWKMAAKCYQHGGDEKNELLARAHHQAVEAEHMRDKGHAMREKFLLAASLFLKCGSSSMAVNCLYNAREFALLAQLLEKQGKFSKAAKIYEKRLNCVSDACRCLVLMKDYAKALDLLCSVGLHTKALKVISQFKRFEQELKQKGKPLPRHVKPPESIHTLSELMFKSAEYHCRNEALDKMLDALKQLEKFEARVDFLRNRGLLEEAVKMLKDAGRPLDAAKIRREQGKLKEACTILESSNHPEFVAECRLSQARKLVLELDNTDGQTTAISLLTEAESLFARCSDSFGKSETQLLLGQLKKETTKIREAKNAFNRMSHTAAESECTYQLIKISRQYAAPVPPLKKLLELICAMLACENPEEKRQRQLCEEFFGLAPVEDGKLHIQKCEGARVLSALDKSLSQANDVEAWKAREAIAKCCLIPRALEWVKGARDHLHEQVKKLTQCSDYVIGMPCSKSAGTCKELHEPYKLYQLEGQIHCLVQLIQINDIIQKASKLSSFESTCELMKEIKHSQEESAMNCKALYEVFFPKHCHQRLIGDTAQTTQKLLKLLQNPEIKSQLKAFIENKRKKADPKSVRAGTDLYLMCHGIYLLIGEGTEVIENWVTQEECYCLKWQQREGWNQSQPLGMRLLNNEEPLKRFLSYKRYHLNSFESLFKSRDAMESLSSFNRFMGTLANKPRAPLLPSISNTVAMIEAKVTMMLALGAKIQQCTVAIPASYLAQAGFQDAVCCPGQGHAMYSAVSNSAVNKHTPGQTCRLVSLICGTTRSGRDFNVLADAFSSVEYIQTGEAERTLVVVLVMLCSAGLALPAKIIRVIREALQSITPSEQHLPKRVHTALCNINKAQSRHDALQVLEKLLTAREKEYLRECTWNTHMPPLGAPGLEFRKLNIKLFKNMQFEPLDALMTPTVLTELAEGNFCQRGRDFKRKDEGVAREGEGCGDDSEEEGELCLEVSKEEAAKVQRKQETMQREGAAKVIMRVLKASRLLRLAGLLRSRGHTTISVKPEVEVQLETTADSWVSSQLFDFQPIPSQCTICSENLQLVQEARFELNDPDEGGQDRTAAAGEGDSVETDHELQPEALSKDLLTQEEHEATESHKQRHQEFLEYKCLLRDKVYPLVTEVDKFLQELHSPCQAGEKSEDWNNFTYFKENLSTYKKELTDKMAEMQRERAFGRLSEIRHAVQQLEMEYETSKRKWEQRAAKQQDSWDSDVELADTMTFEEEADEKVLPVPNRQKGGQSKFTGSRKKRKHGKGRGRKR</sequence>
<dbReference type="OMA" id="KYFEFFC"/>
<feature type="region of interest" description="Disordered" evidence="2">
    <location>
        <begin position="1227"/>
        <end position="1251"/>
    </location>
</feature>
<dbReference type="GeneID" id="110989099"/>
<dbReference type="InterPro" id="IPR036397">
    <property type="entry name" value="RNaseH_sf"/>
</dbReference>
<feature type="coiled-coil region" evidence="1">
    <location>
        <begin position="350"/>
        <end position="377"/>
    </location>
</feature>
<dbReference type="InterPro" id="IPR011990">
    <property type="entry name" value="TPR-like_helical_dom_sf"/>
</dbReference>
<feature type="region of interest" description="Disordered" evidence="2">
    <location>
        <begin position="1376"/>
        <end position="1434"/>
    </location>
</feature>
<dbReference type="InterPro" id="IPR039904">
    <property type="entry name" value="TRANK1"/>
</dbReference>
<dbReference type="SUPFAM" id="SSF48452">
    <property type="entry name" value="TPR-like"/>
    <property type="match status" value="1"/>
</dbReference>
<dbReference type="PANTHER" id="PTHR21529">
    <property type="entry name" value="MAMMARY TURMOR VIRUS RECEPTOR HOMOLOG 1, 2 MTVR1, 2"/>
    <property type="match status" value="1"/>
</dbReference>
<evidence type="ECO:0000256" key="1">
    <source>
        <dbReference type="SAM" id="Coils"/>
    </source>
</evidence>
<dbReference type="OrthoDB" id="3156807at2759"/>
<accession>A0A8B7ZTL5</accession>
<keyword evidence="1" id="KW-0175">Coiled coil</keyword>
<evidence type="ECO:0000313" key="4">
    <source>
        <dbReference type="RefSeq" id="XP_022108918.1"/>
    </source>
</evidence>
<gene>
    <name evidence="4" type="primary">LOC110989099</name>
</gene>
<reference evidence="4" key="1">
    <citation type="submission" date="2025-08" db="UniProtKB">
        <authorList>
            <consortium name="RefSeq"/>
        </authorList>
    </citation>
    <scope>IDENTIFICATION</scope>
</reference>
<dbReference type="GO" id="GO:0003676">
    <property type="term" value="F:nucleic acid binding"/>
    <property type="evidence" value="ECO:0007669"/>
    <property type="project" value="InterPro"/>
</dbReference>
<dbReference type="CDD" id="cd09275">
    <property type="entry name" value="RNase_HI_RT_DIRS1"/>
    <property type="match status" value="1"/>
</dbReference>
<evidence type="ECO:0000256" key="2">
    <source>
        <dbReference type="SAM" id="MobiDB-lite"/>
    </source>
</evidence>
<keyword evidence="3" id="KW-1185">Reference proteome</keyword>
<feature type="compositionally biased region" description="Acidic residues" evidence="2">
    <location>
        <begin position="1383"/>
        <end position="1400"/>
    </location>
</feature>
<dbReference type="PANTHER" id="PTHR21529:SF4">
    <property type="entry name" value="TPR AND ANKYRIN REPEAT-CONTAINING PROTEIN 1"/>
    <property type="match status" value="1"/>
</dbReference>
<name>A0A8B7ZTL5_ACAPL</name>
<dbReference type="RefSeq" id="XP_022108918.1">
    <property type="nucleotide sequence ID" value="XM_022253226.1"/>
</dbReference>
<proteinExistence type="predicted"/>
<organism evidence="3 4">
    <name type="scientific">Acanthaster planci</name>
    <name type="common">Crown-of-thorns starfish</name>
    <dbReference type="NCBI Taxonomy" id="133434"/>
    <lineage>
        <taxon>Eukaryota</taxon>
        <taxon>Metazoa</taxon>
        <taxon>Echinodermata</taxon>
        <taxon>Eleutherozoa</taxon>
        <taxon>Asterozoa</taxon>
        <taxon>Asteroidea</taxon>
        <taxon>Valvatacea</taxon>
        <taxon>Valvatida</taxon>
        <taxon>Acanthasteridae</taxon>
        <taxon>Acanthaster</taxon>
    </lineage>
</organism>
<protein>
    <submittedName>
        <fullName evidence="4">TPR and ankyrin repeat-containing protein 1-like</fullName>
    </submittedName>
</protein>
<dbReference type="KEGG" id="aplc:110989099"/>
<feature type="coiled-coil region" evidence="1">
    <location>
        <begin position="1325"/>
        <end position="1371"/>
    </location>
</feature>
<feature type="compositionally biased region" description="Basic residues" evidence="2">
    <location>
        <begin position="1419"/>
        <end position="1434"/>
    </location>
</feature>
<evidence type="ECO:0000313" key="3">
    <source>
        <dbReference type="Proteomes" id="UP000694845"/>
    </source>
</evidence>